<protein>
    <submittedName>
        <fullName evidence="1">Uncharacterized protein</fullName>
    </submittedName>
</protein>
<dbReference type="EMBL" id="CM055100">
    <property type="protein sequence ID" value="KAJ7543657.1"/>
    <property type="molecule type" value="Genomic_DNA"/>
</dbReference>
<keyword evidence="2" id="KW-1185">Reference proteome</keyword>
<accession>A0ACC2CNV6</accession>
<dbReference type="Proteomes" id="UP001162992">
    <property type="component" value="Chromosome 9"/>
</dbReference>
<gene>
    <name evidence="1" type="ORF">O6H91_09G047100</name>
</gene>
<organism evidence="1 2">
    <name type="scientific">Diphasiastrum complanatum</name>
    <name type="common">Issler's clubmoss</name>
    <name type="synonym">Lycopodium complanatum</name>
    <dbReference type="NCBI Taxonomy" id="34168"/>
    <lineage>
        <taxon>Eukaryota</taxon>
        <taxon>Viridiplantae</taxon>
        <taxon>Streptophyta</taxon>
        <taxon>Embryophyta</taxon>
        <taxon>Tracheophyta</taxon>
        <taxon>Lycopodiopsida</taxon>
        <taxon>Lycopodiales</taxon>
        <taxon>Lycopodiaceae</taxon>
        <taxon>Lycopodioideae</taxon>
        <taxon>Diphasiastrum</taxon>
    </lineage>
</organism>
<reference evidence="2" key="1">
    <citation type="journal article" date="2024" name="Proc. Natl. Acad. Sci. U.S.A.">
        <title>Extraordinary preservation of gene collinearity over three hundred million years revealed in homosporous lycophytes.</title>
        <authorList>
            <person name="Li C."/>
            <person name="Wickell D."/>
            <person name="Kuo L.Y."/>
            <person name="Chen X."/>
            <person name="Nie B."/>
            <person name="Liao X."/>
            <person name="Peng D."/>
            <person name="Ji J."/>
            <person name="Jenkins J."/>
            <person name="Williams M."/>
            <person name="Shu S."/>
            <person name="Plott C."/>
            <person name="Barry K."/>
            <person name="Rajasekar S."/>
            <person name="Grimwood J."/>
            <person name="Han X."/>
            <person name="Sun S."/>
            <person name="Hou Z."/>
            <person name="He W."/>
            <person name="Dai G."/>
            <person name="Sun C."/>
            <person name="Schmutz J."/>
            <person name="Leebens-Mack J.H."/>
            <person name="Li F.W."/>
            <person name="Wang L."/>
        </authorList>
    </citation>
    <scope>NUCLEOTIDE SEQUENCE [LARGE SCALE GENOMIC DNA]</scope>
    <source>
        <strain evidence="2">cv. PW_Plant_1</strain>
    </source>
</reference>
<proteinExistence type="predicted"/>
<evidence type="ECO:0000313" key="1">
    <source>
        <dbReference type="EMBL" id="KAJ7543657.1"/>
    </source>
</evidence>
<sequence>MARRFLSALPLSSLQQGVEVTQASRLWAFRCFASDLSSIATQEDALNIGEVGQVSGVPEKHLHRKVFIYSPARTASQQGTAKTGRWKINFISTQKWENPLMGWTSTGDPYASVGDAGLSFDSREAAVEFAEKYGWEYSVKEPKAPVLKVMKAKSLCGELQMERPRVCERVLRLVLQNTELVVCCNHDNEDSAAFDLHSERLVSRNSFQ</sequence>
<comment type="caution">
    <text evidence="1">The sequence shown here is derived from an EMBL/GenBank/DDBJ whole genome shotgun (WGS) entry which is preliminary data.</text>
</comment>
<evidence type="ECO:0000313" key="2">
    <source>
        <dbReference type="Proteomes" id="UP001162992"/>
    </source>
</evidence>
<name>A0ACC2CNV6_DIPCM</name>